<gene>
    <name evidence="1" type="ORF">C2E20_1317</name>
</gene>
<dbReference type="InterPro" id="IPR052992">
    <property type="entry name" value="SDR_member_12"/>
</dbReference>
<dbReference type="Gene3D" id="3.40.50.720">
    <property type="entry name" value="NAD(P)-binding Rossmann-like Domain"/>
    <property type="match status" value="1"/>
</dbReference>
<dbReference type="Proteomes" id="UP000239649">
    <property type="component" value="Unassembled WGS sequence"/>
</dbReference>
<sequence length="261" mass="28147">MVCRNEARGLEAVERVRADSGNQDVHLKVCDLASLAAIKALAADYLASGQPLDVLINNAGLMLHERTPSADGYEINFAVNTLAAFALTQALEPALHAAGGGGASDGARVVFVSSGGQYTEPLVVVDLQAEKMKKFDGTLQYARDKRRQIAMAERFSEQWAAAGQRTRAYAMHPGWTETEGVKTSIPGFYNAFQSKLRNLQQGCDTTVWLCLQDATALQPGAFYLDRQPQAKHLPLSGTKYSAADVDRLWAALQPLAAPALP</sequence>
<dbReference type="InterPro" id="IPR036291">
    <property type="entry name" value="NAD(P)-bd_dom_sf"/>
</dbReference>
<dbReference type="EMBL" id="LHPF02000002">
    <property type="protein sequence ID" value="PSC75392.1"/>
    <property type="molecule type" value="Genomic_DNA"/>
</dbReference>
<proteinExistence type="predicted"/>
<keyword evidence="2" id="KW-1185">Reference proteome</keyword>
<dbReference type="OrthoDB" id="417891at2759"/>
<dbReference type="InterPro" id="IPR002347">
    <property type="entry name" value="SDR_fam"/>
</dbReference>
<evidence type="ECO:0000313" key="1">
    <source>
        <dbReference type="EMBL" id="PSC75392.1"/>
    </source>
</evidence>
<dbReference type="PANTHER" id="PTHR44656">
    <property type="entry name" value="DEHYDROGENASE/REDUCTASE SDR FAMILY MEMBER 12"/>
    <property type="match status" value="1"/>
</dbReference>
<protein>
    <submittedName>
        <fullName evidence="1">Dehydrogenase reductase SDR family member 12</fullName>
    </submittedName>
</protein>
<evidence type="ECO:0000313" key="2">
    <source>
        <dbReference type="Proteomes" id="UP000239649"/>
    </source>
</evidence>
<dbReference type="AlphaFoldDB" id="A0A2P6VMQ8"/>
<reference evidence="1 2" key="1">
    <citation type="journal article" date="2018" name="Plant J.">
        <title>Genome sequences of Chlorella sorokiniana UTEX 1602 and Micractinium conductrix SAG 241.80: implications to maltose excretion by a green alga.</title>
        <authorList>
            <person name="Arriola M.B."/>
            <person name="Velmurugan N."/>
            <person name="Zhang Y."/>
            <person name="Plunkett M.H."/>
            <person name="Hondzo H."/>
            <person name="Barney B.M."/>
        </authorList>
    </citation>
    <scope>NUCLEOTIDE SEQUENCE [LARGE SCALE GENOMIC DNA]</scope>
    <source>
        <strain evidence="1 2">SAG 241.80</strain>
    </source>
</reference>
<dbReference type="SUPFAM" id="SSF51735">
    <property type="entry name" value="NAD(P)-binding Rossmann-fold domains"/>
    <property type="match status" value="1"/>
</dbReference>
<name>A0A2P6VMQ8_9CHLO</name>
<comment type="caution">
    <text evidence="1">The sequence shown here is derived from an EMBL/GenBank/DDBJ whole genome shotgun (WGS) entry which is preliminary data.</text>
</comment>
<organism evidence="1 2">
    <name type="scientific">Micractinium conductrix</name>
    <dbReference type="NCBI Taxonomy" id="554055"/>
    <lineage>
        <taxon>Eukaryota</taxon>
        <taxon>Viridiplantae</taxon>
        <taxon>Chlorophyta</taxon>
        <taxon>core chlorophytes</taxon>
        <taxon>Trebouxiophyceae</taxon>
        <taxon>Chlorellales</taxon>
        <taxon>Chlorellaceae</taxon>
        <taxon>Chlorella clade</taxon>
        <taxon>Micractinium</taxon>
    </lineage>
</organism>
<accession>A0A2P6VMQ8</accession>
<dbReference type="Pfam" id="PF00106">
    <property type="entry name" value="adh_short"/>
    <property type="match status" value="1"/>
</dbReference>
<dbReference type="PANTHER" id="PTHR44656:SF7">
    <property type="entry name" value="DEHYDROGENASE_REDUCTASE SDR FAMILY MEMBER 12"/>
    <property type="match status" value="1"/>
</dbReference>
<dbReference type="STRING" id="554055.A0A2P6VMQ8"/>